<keyword evidence="8 18" id="KW-0472">Membrane</keyword>
<keyword evidence="4" id="KW-0732">Signal</keyword>
<accession>A0A3B4XVD6</accession>
<comment type="function">
    <text evidence="17">Forms serotonin (5-hydroxytryptamine/5-HT3)-activated cation-selective channel complexes, which when activated cause fast, depolarizing responses in neurons.</text>
</comment>
<evidence type="ECO:0000256" key="15">
    <source>
        <dbReference type="ARBA" id="ARBA00036239"/>
    </source>
</evidence>
<dbReference type="SUPFAM" id="SSF63712">
    <property type="entry name" value="Nicotinic receptor ligand binding domain-like"/>
    <property type="match status" value="1"/>
</dbReference>
<dbReference type="Pfam" id="PF02931">
    <property type="entry name" value="Neur_chan_LBD"/>
    <property type="match status" value="1"/>
</dbReference>
<dbReference type="Proteomes" id="UP000261360">
    <property type="component" value="Unplaced"/>
</dbReference>
<name>A0A3B4XVD6_SERLL</name>
<dbReference type="SUPFAM" id="SSF90112">
    <property type="entry name" value="Neurotransmitter-gated ion-channel transmembrane pore"/>
    <property type="match status" value="1"/>
</dbReference>
<evidence type="ECO:0000256" key="14">
    <source>
        <dbReference type="ARBA" id="ARBA00034430"/>
    </source>
</evidence>
<feature type="transmembrane region" description="Helical" evidence="18">
    <location>
        <begin position="360"/>
        <end position="380"/>
    </location>
</feature>
<evidence type="ECO:0000256" key="13">
    <source>
        <dbReference type="ARBA" id="ARBA00034104"/>
    </source>
</evidence>
<dbReference type="InterPro" id="IPR018000">
    <property type="entry name" value="Neurotransmitter_ion_chnl_CS"/>
</dbReference>
<comment type="catalytic activity">
    <reaction evidence="14">
        <text>K(+)(in) = K(+)(out)</text>
        <dbReference type="Rhea" id="RHEA:29463"/>
        <dbReference type="ChEBI" id="CHEBI:29103"/>
    </reaction>
</comment>
<dbReference type="AlphaFoldDB" id="A0A3B4XVD6"/>
<dbReference type="CDD" id="cd19063">
    <property type="entry name" value="LGIC_TM_5-HT3"/>
    <property type="match status" value="1"/>
</dbReference>
<comment type="subcellular location">
    <subcellularLocation>
        <location evidence="13">Postsynaptic cell membrane</location>
        <topology evidence="13">Multi-pass membrane protein</topology>
    </subcellularLocation>
</comment>
<dbReference type="GO" id="GO:0045211">
    <property type="term" value="C:postsynaptic membrane"/>
    <property type="evidence" value="ECO:0007669"/>
    <property type="project" value="UniProtKB-SubCell"/>
</dbReference>
<evidence type="ECO:0000256" key="18">
    <source>
        <dbReference type="SAM" id="Phobius"/>
    </source>
</evidence>
<feature type="domain" description="Neurotransmitter-gated ion-channel ligand-binding" evidence="19">
    <location>
        <begin position="88"/>
        <end position="190"/>
    </location>
</feature>
<feature type="transmembrane region" description="Helical" evidence="18">
    <location>
        <begin position="256"/>
        <end position="276"/>
    </location>
</feature>
<feature type="transmembrane region" description="Helical" evidence="18">
    <location>
        <begin position="288"/>
        <end position="304"/>
    </location>
</feature>
<keyword evidence="2" id="KW-1003">Cell membrane</keyword>
<dbReference type="InterPro" id="IPR038050">
    <property type="entry name" value="Neuro_actylchol_rec"/>
</dbReference>
<dbReference type="PROSITE" id="PS00236">
    <property type="entry name" value="NEUROTR_ION_CHANNEL"/>
    <property type="match status" value="1"/>
</dbReference>
<feature type="domain" description="Neurotransmitter-gated ion-channel transmembrane" evidence="20">
    <location>
        <begin position="198"/>
        <end position="305"/>
    </location>
</feature>
<protein>
    <submittedName>
        <fullName evidence="21">Uncharacterized protein</fullName>
    </submittedName>
</protein>
<evidence type="ECO:0000256" key="6">
    <source>
        <dbReference type="ARBA" id="ARBA00023018"/>
    </source>
</evidence>
<comment type="catalytic activity">
    <reaction evidence="16">
        <text>Ca(2+)(in) = Ca(2+)(out)</text>
        <dbReference type="Rhea" id="RHEA:29671"/>
        <dbReference type="ChEBI" id="CHEBI:29108"/>
    </reaction>
</comment>
<dbReference type="PANTHER" id="PTHR18945">
    <property type="entry name" value="NEUROTRANSMITTER GATED ION CHANNEL"/>
    <property type="match status" value="1"/>
</dbReference>
<evidence type="ECO:0000256" key="2">
    <source>
        <dbReference type="ARBA" id="ARBA00022475"/>
    </source>
</evidence>
<dbReference type="Gene3D" id="1.20.58.390">
    <property type="entry name" value="Neurotransmitter-gated ion-channel transmembrane domain"/>
    <property type="match status" value="1"/>
</dbReference>
<dbReference type="GO" id="GO:0005230">
    <property type="term" value="F:extracellular ligand-gated monoatomic ion channel activity"/>
    <property type="evidence" value="ECO:0007669"/>
    <property type="project" value="InterPro"/>
</dbReference>
<evidence type="ECO:0000256" key="17">
    <source>
        <dbReference type="ARBA" id="ARBA00037540"/>
    </source>
</evidence>
<keyword evidence="9" id="KW-0675">Receptor</keyword>
<dbReference type="InterPro" id="IPR049944">
    <property type="entry name" value="LGIC_TM_5-HT3"/>
</dbReference>
<evidence type="ECO:0000256" key="3">
    <source>
        <dbReference type="ARBA" id="ARBA00022692"/>
    </source>
</evidence>
<evidence type="ECO:0000313" key="22">
    <source>
        <dbReference type="Proteomes" id="UP000261360"/>
    </source>
</evidence>
<keyword evidence="10" id="KW-0628">Postsynaptic cell membrane</keyword>
<dbReference type="InterPro" id="IPR036719">
    <property type="entry name" value="Neuro-gated_channel_TM_sf"/>
</dbReference>
<evidence type="ECO:0000256" key="9">
    <source>
        <dbReference type="ARBA" id="ARBA00023170"/>
    </source>
</evidence>
<proteinExistence type="predicted"/>
<evidence type="ECO:0000256" key="10">
    <source>
        <dbReference type="ARBA" id="ARBA00023257"/>
    </source>
</evidence>
<feature type="transmembrane region" description="Helical" evidence="18">
    <location>
        <begin position="191"/>
        <end position="215"/>
    </location>
</feature>
<evidence type="ECO:0000256" key="7">
    <source>
        <dbReference type="ARBA" id="ARBA00023065"/>
    </source>
</evidence>
<dbReference type="Pfam" id="PF02932">
    <property type="entry name" value="Neur_chan_memb"/>
    <property type="match status" value="1"/>
</dbReference>
<evidence type="ECO:0000256" key="4">
    <source>
        <dbReference type="ARBA" id="ARBA00022729"/>
    </source>
</evidence>
<feature type="transmembrane region" description="Helical" evidence="18">
    <location>
        <begin position="227"/>
        <end position="244"/>
    </location>
</feature>
<keyword evidence="1" id="KW-0813">Transport</keyword>
<dbReference type="InterPro" id="IPR006029">
    <property type="entry name" value="Neurotrans-gated_channel_TM"/>
</dbReference>
<dbReference type="GO" id="GO:0004888">
    <property type="term" value="F:transmembrane signaling receptor activity"/>
    <property type="evidence" value="ECO:0007669"/>
    <property type="project" value="InterPro"/>
</dbReference>
<keyword evidence="11" id="KW-1071">Ligand-gated ion channel</keyword>
<keyword evidence="12" id="KW-0407">Ion channel</keyword>
<evidence type="ECO:0000256" key="11">
    <source>
        <dbReference type="ARBA" id="ARBA00023286"/>
    </source>
</evidence>
<organism evidence="21 22">
    <name type="scientific">Seriola lalandi dorsalis</name>
    <dbReference type="NCBI Taxonomy" id="1841481"/>
    <lineage>
        <taxon>Eukaryota</taxon>
        <taxon>Metazoa</taxon>
        <taxon>Chordata</taxon>
        <taxon>Craniata</taxon>
        <taxon>Vertebrata</taxon>
        <taxon>Euteleostomi</taxon>
        <taxon>Actinopterygii</taxon>
        <taxon>Neopterygii</taxon>
        <taxon>Teleostei</taxon>
        <taxon>Neoteleostei</taxon>
        <taxon>Acanthomorphata</taxon>
        <taxon>Carangaria</taxon>
        <taxon>Carangiformes</taxon>
        <taxon>Carangidae</taxon>
        <taxon>Seriola</taxon>
    </lineage>
</organism>
<comment type="catalytic activity">
    <reaction evidence="15">
        <text>Na(+)(in) = Na(+)(out)</text>
        <dbReference type="Rhea" id="RHEA:34963"/>
        <dbReference type="ChEBI" id="CHEBI:29101"/>
    </reaction>
</comment>
<evidence type="ECO:0000256" key="8">
    <source>
        <dbReference type="ARBA" id="ARBA00023136"/>
    </source>
</evidence>
<reference evidence="21" key="1">
    <citation type="submission" date="2025-08" db="UniProtKB">
        <authorList>
            <consortium name="Ensembl"/>
        </authorList>
    </citation>
    <scope>IDENTIFICATION</scope>
</reference>
<evidence type="ECO:0000259" key="20">
    <source>
        <dbReference type="Pfam" id="PF02932"/>
    </source>
</evidence>
<evidence type="ECO:0000256" key="16">
    <source>
        <dbReference type="ARBA" id="ARBA00036634"/>
    </source>
</evidence>
<keyword evidence="5 18" id="KW-1133">Transmembrane helix</keyword>
<dbReference type="InterPro" id="IPR006201">
    <property type="entry name" value="Neur_channel"/>
</dbReference>
<keyword evidence="6" id="KW-0770">Synapse</keyword>
<dbReference type="InterPro" id="IPR006202">
    <property type="entry name" value="Neur_chan_lig-bd"/>
</dbReference>
<evidence type="ECO:0000256" key="12">
    <source>
        <dbReference type="ARBA" id="ARBA00023303"/>
    </source>
</evidence>
<keyword evidence="22" id="KW-1185">Reference proteome</keyword>
<dbReference type="Ensembl" id="ENSSLDT00000015883.1">
    <property type="protein sequence ID" value="ENSSLDP00000015308.1"/>
    <property type="gene ID" value="ENSSLDG00000012164.1"/>
</dbReference>
<evidence type="ECO:0000259" key="19">
    <source>
        <dbReference type="Pfam" id="PF02931"/>
    </source>
</evidence>
<keyword evidence="3 18" id="KW-0812">Transmembrane</keyword>
<evidence type="ECO:0000256" key="1">
    <source>
        <dbReference type="ARBA" id="ARBA00022448"/>
    </source>
</evidence>
<keyword evidence="7" id="KW-0406">Ion transport</keyword>
<dbReference type="Gene3D" id="2.70.170.10">
    <property type="entry name" value="Neurotransmitter-gated ion-channel ligand-binding domain"/>
    <property type="match status" value="1"/>
</dbReference>
<dbReference type="InterPro" id="IPR036734">
    <property type="entry name" value="Neur_chan_lig-bd_sf"/>
</dbReference>
<sequence length="387" mass="44122">PTMLNCSQPNTLSLLEALQPVFKLSSIRPVMNMSTITNVSISFTMFGILGVVRDTKINSKVYYHIYWVLRLFSFCSMEKNSAPFTPYSYLMSDGFVIDGKPVKVVSSCRLDIYTFPFDIQNCSLSFNSYLHRSKKLILYFLSKLLENSKKVMTTMGEWELVGIKMKKFVFPSGDGDLYEELRFYVSVRRRATLYVVNLLIPSCFLITVDLFSFLLPPKQVDRSLFKMTLILGYTVFLLIMNDLLPVTGNTIPLINVFLSLCLALMVASLLETILITNLLFGSANYSPVPHWISVFVLHILGRLVRGAPVQKRSLNEDKALEELRSLGKELQALCLQLEQQQSGNQGSEEWIQVGLIIDRLLFALYILFILVSFITIIIIWRQSHNIA</sequence>
<evidence type="ECO:0000313" key="21">
    <source>
        <dbReference type="Ensembl" id="ENSSLDP00000015308.1"/>
    </source>
</evidence>
<evidence type="ECO:0000256" key="5">
    <source>
        <dbReference type="ARBA" id="ARBA00022989"/>
    </source>
</evidence>
<dbReference type="GeneTree" id="ENSGT00940000164924"/>
<feature type="transmembrane region" description="Helical" evidence="18">
    <location>
        <begin position="30"/>
        <end position="52"/>
    </location>
</feature>
<reference evidence="21" key="2">
    <citation type="submission" date="2025-09" db="UniProtKB">
        <authorList>
            <consortium name="Ensembl"/>
        </authorList>
    </citation>
    <scope>IDENTIFICATION</scope>
</reference>